<feature type="coiled-coil region" evidence="7">
    <location>
        <begin position="500"/>
        <end position="541"/>
    </location>
</feature>
<evidence type="ECO:0000256" key="3">
    <source>
        <dbReference type="ARBA" id="ARBA00023015"/>
    </source>
</evidence>
<organism evidence="10 11">
    <name type="scientific">Blomia tropicalis</name>
    <name type="common">Mite</name>
    <dbReference type="NCBI Taxonomy" id="40697"/>
    <lineage>
        <taxon>Eukaryota</taxon>
        <taxon>Metazoa</taxon>
        <taxon>Ecdysozoa</taxon>
        <taxon>Arthropoda</taxon>
        <taxon>Chelicerata</taxon>
        <taxon>Arachnida</taxon>
        <taxon>Acari</taxon>
        <taxon>Acariformes</taxon>
        <taxon>Sarcoptiformes</taxon>
        <taxon>Astigmata</taxon>
        <taxon>Glycyphagoidea</taxon>
        <taxon>Echimyopodidae</taxon>
        <taxon>Blomia</taxon>
    </lineage>
</organism>
<evidence type="ECO:0000259" key="9">
    <source>
        <dbReference type="PROSITE" id="PS50217"/>
    </source>
</evidence>
<keyword evidence="5" id="KW-0234">DNA repair</keyword>
<evidence type="ECO:0000256" key="8">
    <source>
        <dbReference type="SAM" id="MobiDB-lite"/>
    </source>
</evidence>
<keyword evidence="4" id="KW-0804">Transcription</keyword>
<dbReference type="PROSITE" id="PS50217">
    <property type="entry name" value="BZIP"/>
    <property type="match status" value="1"/>
</dbReference>
<accession>A0A9Q0MI05</accession>
<dbReference type="InterPro" id="IPR051027">
    <property type="entry name" value="bZIP_transcription_factors"/>
</dbReference>
<feature type="region of interest" description="Disordered" evidence="8">
    <location>
        <begin position="377"/>
        <end position="406"/>
    </location>
</feature>
<dbReference type="Gene3D" id="1.20.5.170">
    <property type="match status" value="1"/>
</dbReference>
<feature type="region of interest" description="Disordered" evidence="8">
    <location>
        <begin position="422"/>
        <end position="494"/>
    </location>
</feature>
<evidence type="ECO:0000256" key="6">
    <source>
        <dbReference type="ARBA" id="ARBA00023242"/>
    </source>
</evidence>
<dbReference type="Pfam" id="PF00170">
    <property type="entry name" value="bZIP_1"/>
    <property type="match status" value="1"/>
</dbReference>
<dbReference type="InterPro" id="IPR038051">
    <property type="entry name" value="XRCC4-like_N_sf"/>
</dbReference>
<evidence type="ECO:0000256" key="5">
    <source>
        <dbReference type="ARBA" id="ARBA00023204"/>
    </source>
</evidence>
<dbReference type="SMART" id="SM00338">
    <property type="entry name" value="BRLZ"/>
    <property type="match status" value="1"/>
</dbReference>
<evidence type="ECO:0000256" key="4">
    <source>
        <dbReference type="ARBA" id="ARBA00023163"/>
    </source>
</evidence>
<keyword evidence="3" id="KW-0805">Transcription regulation</keyword>
<reference evidence="10" key="1">
    <citation type="submission" date="2022-12" db="EMBL/GenBank/DDBJ databases">
        <title>Genome assemblies of Blomia tropicalis.</title>
        <authorList>
            <person name="Cui Y."/>
        </authorList>
    </citation>
    <scope>NUCLEOTIDE SEQUENCE</scope>
    <source>
        <tissue evidence="10">Adult mites</tissue>
    </source>
</reference>
<dbReference type="SUPFAM" id="SSF57959">
    <property type="entry name" value="Leucine zipper domain"/>
    <property type="match status" value="1"/>
</dbReference>
<keyword evidence="2" id="KW-0227">DNA damage</keyword>
<evidence type="ECO:0000256" key="1">
    <source>
        <dbReference type="ARBA" id="ARBA00004123"/>
    </source>
</evidence>
<feature type="domain" description="BZIP" evidence="9">
    <location>
        <begin position="482"/>
        <end position="545"/>
    </location>
</feature>
<feature type="compositionally biased region" description="Polar residues" evidence="8">
    <location>
        <begin position="424"/>
        <end position="433"/>
    </location>
</feature>
<dbReference type="PANTHER" id="PTHR19304">
    <property type="entry name" value="CYCLIC-AMP RESPONSE ELEMENT BINDING PROTEIN"/>
    <property type="match status" value="1"/>
</dbReference>
<comment type="caution">
    <text evidence="10">The sequence shown here is derived from an EMBL/GenBank/DDBJ whole genome shotgun (WGS) entry which is preliminary data.</text>
</comment>
<dbReference type="GO" id="GO:0003700">
    <property type="term" value="F:DNA-binding transcription factor activity"/>
    <property type="evidence" value="ECO:0007669"/>
    <property type="project" value="InterPro"/>
</dbReference>
<dbReference type="CDD" id="cd14687">
    <property type="entry name" value="bZIP_ATF2"/>
    <property type="match status" value="1"/>
</dbReference>
<evidence type="ECO:0000256" key="2">
    <source>
        <dbReference type="ARBA" id="ARBA00022763"/>
    </source>
</evidence>
<dbReference type="InterPro" id="IPR015381">
    <property type="entry name" value="XLF-like_N"/>
</dbReference>
<sequence>MSHTSSTLLAKLESINWSYSIQTVLLGVKSNLLVKYTIEDDAYAIMVTDFSTTYFECLIGEQIEKHYHRFNIKSKQLSYKEILIYLADLLQDIRLSNTLTIEKLAVECHTTRINIKTSKIFSTNPFKINWNFYIISTEPDTFMRHFSLPLWRGMMHYYRLANDNTNLENHNIANGNAINDQILNEDEQFNDAIEYQNPFDRQFKLARKHNINPLRYATISNISNQATSPLNTPSISLNDGVYVGTTAINPDLSMGPSPFPIVTPNVSAITPTTGQIESNDMLKDFGSLIVTTKPILQSQRSNVVSVICHPNVTPHTTNGTVKSVTTILDETKTITIKTDVPDDVTKQDVPELYLQTKQLSNKKSTDSSSIYLVETDTIQSDQPSSTSSSLNFQLPDDISSSDDVEPIEKTFPNLIKILPKYSEQHNNNTNTKSWDVPTTKPKKKKEKSKEELLNRLMETEAMLPPKAKPGRKGPSAVEEDVKEKKKRSLERNRAAAMRCRLKKKKEVDELKTKVDMYEKQNKDLRRIIEGLIKEVRELKSEMLRHKDC</sequence>
<name>A0A9Q0MI05_BLOTA</name>
<dbReference type="Pfam" id="PF09302">
    <property type="entry name" value="XLF"/>
    <property type="match status" value="1"/>
</dbReference>
<dbReference type="CDD" id="cd22285">
    <property type="entry name" value="HD_XLF_N"/>
    <property type="match status" value="1"/>
</dbReference>
<comment type="subcellular location">
    <subcellularLocation>
        <location evidence="1">Nucleus</location>
    </subcellularLocation>
</comment>
<evidence type="ECO:0000256" key="7">
    <source>
        <dbReference type="SAM" id="Coils"/>
    </source>
</evidence>
<evidence type="ECO:0000313" key="11">
    <source>
        <dbReference type="Proteomes" id="UP001142055"/>
    </source>
</evidence>
<keyword evidence="6" id="KW-0539">Nucleus</keyword>
<dbReference type="EMBL" id="JAPWDV010000001">
    <property type="protein sequence ID" value="KAJ6223970.1"/>
    <property type="molecule type" value="Genomic_DNA"/>
</dbReference>
<gene>
    <name evidence="10" type="ORF">RDWZM_002515</name>
</gene>
<keyword evidence="11" id="KW-1185">Reference proteome</keyword>
<dbReference type="Proteomes" id="UP001142055">
    <property type="component" value="Chromosome 1"/>
</dbReference>
<dbReference type="InterPro" id="IPR046347">
    <property type="entry name" value="bZIP_sf"/>
</dbReference>
<protein>
    <recommendedName>
        <fullName evidence="9">BZIP domain-containing protein</fullName>
    </recommendedName>
</protein>
<dbReference type="AlphaFoldDB" id="A0A9Q0MI05"/>
<dbReference type="OrthoDB" id="2155935at2759"/>
<dbReference type="PROSITE" id="PS00036">
    <property type="entry name" value="BZIP_BASIC"/>
    <property type="match status" value="1"/>
</dbReference>
<keyword evidence="7" id="KW-0175">Coiled coil</keyword>
<evidence type="ECO:0000313" key="10">
    <source>
        <dbReference type="EMBL" id="KAJ6223970.1"/>
    </source>
</evidence>
<feature type="compositionally biased region" description="Basic and acidic residues" evidence="8">
    <location>
        <begin position="479"/>
        <end position="493"/>
    </location>
</feature>
<dbReference type="InterPro" id="IPR004827">
    <property type="entry name" value="bZIP"/>
</dbReference>
<feature type="compositionally biased region" description="Low complexity" evidence="8">
    <location>
        <begin position="377"/>
        <end position="389"/>
    </location>
</feature>
<dbReference type="Gene3D" id="2.170.210.10">
    <property type="entry name" value="DNA double-strand break repair and VJ recombination XRCC4, N-terminal"/>
    <property type="match status" value="1"/>
</dbReference>
<proteinExistence type="predicted"/>
<dbReference type="GO" id="GO:0006303">
    <property type="term" value="P:double-strand break repair via nonhomologous end joining"/>
    <property type="evidence" value="ECO:0007669"/>
    <property type="project" value="UniProtKB-ARBA"/>
</dbReference>
<dbReference type="GO" id="GO:0005634">
    <property type="term" value="C:nucleus"/>
    <property type="evidence" value="ECO:0007669"/>
    <property type="project" value="UniProtKB-SubCell"/>
</dbReference>